<dbReference type="PROSITE" id="PS50157">
    <property type="entry name" value="ZINC_FINGER_C2H2_2"/>
    <property type="match status" value="2"/>
</dbReference>
<evidence type="ECO:0008006" key="22">
    <source>
        <dbReference type="Google" id="ProtNLM"/>
    </source>
</evidence>
<keyword evidence="6" id="KW-0156">Chromatin regulator</keyword>
<evidence type="ECO:0000259" key="18">
    <source>
        <dbReference type="PROSITE" id="PS50157"/>
    </source>
</evidence>
<dbReference type="GO" id="GO:0009741">
    <property type="term" value="P:response to brassinosteroid"/>
    <property type="evidence" value="ECO:0007669"/>
    <property type="project" value="UniProtKB-ARBA"/>
</dbReference>
<reference evidence="20 21" key="1">
    <citation type="journal article" date="2018" name="Proc. Natl. Acad. Sci. U.S.A.">
        <title>Draft genome sequence of Camellia sinensis var. sinensis provides insights into the evolution of the tea genome and tea quality.</title>
        <authorList>
            <person name="Wei C."/>
            <person name="Yang H."/>
            <person name="Wang S."/>
            <person name="Zhao J."/>
            <person name="Liu C."/>
            <person name="Gao L."/>
            <person name="Xia E."/>
            <person name="Lu Y."/>
            <person name="Tai Y."/>
            <person name="She G."/>
            <person name="Sun J."/>
            <person name="Cao H."/>
            <person name="Tong W."/>
            <person name="Gao Q."/>
            <person name="Li Y."/>
            <person name="Deng W."/>
            <person name="Jiang X."/>
            <person name="Wang W."/>
            <person name="Chen Q."/>
            <person name="Zhang S."/>
            <person name="Li H."/>
            <person name="Wu J."/>
            <person name="Wang P."/>
            <person name="Li P."/>
            <person name="Shi C."/>
            <person name="Zheng F."/>
            <person name="Jian J."/>
            <person name="Huang B."/>
            <person name="Shan D."/>
            <person name="Shi M."/>
            <person name="Fang C."/>
            <person name="Yue Y."/>
            <person name="Li F."/>
            <person name="Li D."/>
            <person name="Wei S."/>
            <person name="Han B."/>
            <person name="Jiang C."/>
            <person name="Yin Y."/>
            <person name="Xia T."/>
            <person name="Zhang Z."/>
            <person name="Bennetzen J.L."/>
            <person name="Zhao S."/>
            <person name="Wan X."/>
        </authorList>
    </citation>
    <scope>NUCLEOTIDE SEQUENCE [LARGE SCALE GENOMIC DNA]</scope>
    <source>
        <strain evidence="21">cv. Shuchazao</strain>
        <tissue evidence="20">Leaf</tissue>
    </source>
</reference>
<dbReference type="PROSITE" id="PS00028">
    <property type="entry name" value="ZINC_FINGER_C2H2_1"/>
    <property type="match status" value="2"/>
</dbReference>
<evidence type="ECO:0000256" key="4">
    <source>
        <dbReference type="ARBA" id="ARBA00022771"/>
    </source>
</evidence>
<proteinExistence type="inferred from homology"/>
<organism evidence="20 21">
    <name type="scientific">Camellia sinensis var. sinensis</name>
    <name type="common">China tea</name>
    <dbReference type="NCBI Taxonomy" id="542762"/>
    <lineage>
        <taxon>Eukaryota</taxon>
        <taxon>Viridiplantae</taxon>
        <taxon>Streptophyta</taxon>
        <taxon>Embryophyta</taxon>
        <taxon>Tracheophyta</taxon>
        <taxon>Spermatophyta</taxon>
        <taxon>Magnoliopsida</taxon>
        <taxon>eudicotyledons</taxon>
        <taxon>Gunneridae</taxon>
        <taxon>Pentapetalae</taxon>
        <taxon>asterids</taxon>
        <taxon>Ericales</taxon>
        <taxon>Theaceae</taxon>
        <taxon>Camellia</taxon>
    </lineage>
</organism>
<dbReference type="GO" id="GO:0005634">
    <property type="term" value="C:nucleus"/>
    <property type="evidence" value="ECO:0007669"/>
    <property type="project" value="TreeGrafter"/>
</dbReference>
<dbReference type="Gene3D" id="2.60.120.650">
    <property type="entry name" value="Cupin"/>
    <property type="match status" value="2"/>
</dbReference>
<dbReference type="PANTHER" id="PTHR10694:SF45">
    <property type="entry name" value="LYSINE-SPECIFIC DEMETHYLASE ELF6"/>
    <property type="match status" value="1"/>
</dbReference>
<evidence type="ECO:0000313" key="20">
    <source>
        <dbReference type="EMBL" id="THG02709.1"/>
    </source>
</evidence>
<keyword evidence="21" id="KW-1185">Reference proteome</keyword>
<keyword evidence="11" id="KW-0804">Transcription</keyword>
<dbReference type="GO" id="GO:0010628">
    <property type="term" value="P:positive regulation of gene expression"/>
    <property type="evidence" value="ECO:0007669"/>
    <property type="project" value="UniProtKB-ARBA"/>
</dbReference>
<dbReference type="GO" id="GO:0048580">
    <property type="term" value="P:regulation of post-embryonic development"/>
    <property type="evidence" value="ECO:0007669"/>
    <property type="project" value="UniProtKB-ARBA"/>
</dbReference>
<dbReference type="Pfam" id="PF02373">
    <property type="entry name" value="JmjC"/>
    <property type="match status" value="1"/>
</dbReference>
<keyword evidence="8" id="KW-0560">Oxidoreductase</keyword>
<dbReference type="FunFam" id="3.30.160.60:FF:000747">
    <property type="entry name" value="Probable lysine-specific demethylase ELF6"/>
    <property type="match status" value="1"/>
</dbReference>
<evidence type="ECO:0000256" key="16">
    <source>
        <dbReference type="SAM" id="MobiDB-lite"/>
    </source>
</evidence>
<evidence type="ECO:0000259" key="19">
    <source>
        <dbReference type="PROSITE" id="PS51184"/>
    </source>
</evidence>
<comment type="catalytic activity">
    <reaction evidence="13">
        <text>N(6),N(6)-dimethyl-L-lysyl(27)-[histone H3] + 2-oxoglutarate + O2 = N(6)-methyl-L-lysyl(27)-[histone H3] + formaldehyde + succinate + CO2</text>
        <dbReference type="Rhea" id="RHEA:60232"/>
        <dbReference type="Rhea" id="RHEA-COMP:15539"/>
        <dbReference type="Rhea" id="RHEA-COMP:15544"/>
        <dbReference type="ChEBI" id="CHEBI:15379"/>
        <dbReference type="ChEBI" id="CHEBI:16526"/>
        <dbReference type="ChEBI" id="CHEBI:16810"/>
        <dbReference type="ChEBI" id="CHEBI:16842"/>
        <dbReference type="ChEBI" id="CHEBI:30031"/>
        <dbReference type="ChEBI" id="CHEBI:61929"/>
        <dbReference type="ChEBI" id="CHEBI:61976"/>
    </reaction>
    <physiologicalReaction direction="left-to-right" evidence="13">
        <dbReference type="Rhea" id="RHEA:60233"/>
    </physiologicalReaction>
</comment>
<keyword evidence="2" id="KW-0479">Metal-binding</keyword>
<dbReference type="SUPFAM" id="SSF57667">
    <property type="entry name" value="beta-beta-alpha zinc fingers"/>
    <property type="match status" value="2"/>
</dbReference>
<feature type="domain" description="JmjC" evidence="19">
    <location>
        <begin position="208"/>
        <end position="368"/>
    </location>
</feature>
<evidence type="ECO:0000313" key="21">
    <source>
        <dbReference type="Proteomes" id="UP000306102"/>
    </source>
</evidence>
<dbReference type="SMART" id="SM00558">
    <property type="entry name" value="JmjC"/>
    <property type="match status" value="1"/>
</dbReference>
<keyword evidence="17" id="KW-0812">Transmembrane</keyword>
<dbReference type="STRING" id="542762.A0A4S4DIR6"/>
<dbReference type="GO" id="GO:0000785">
    <property type="term" value="C:chromatin"/>
    <property type="evidence" value="ECO:0007669"/>
    <property type="project" value="TreeGrafter"/>
</dbReference>
<evidence type="ECO:0000256" key="6">
    <source>
        <dbReference type="ARBA" id="ARBA00022853"/>
    </source>
</evidence>
<comment type="similarity">
    <text evidence="1">Belongs to the JHDM3 histone demethylase family.</text>
</comment>
<keyword evidence="5" id="KW-0862">Zinc</keyword>
<evidence type="ECO:0000256" key="9">
    <source>
        <dbReference type="ARBA" id="ARBA00023004"/>
    </source>
</evidence>
<dbReference type="SMART" id="SM00355">
    <property type="entry name" value="ZnF_C2H2"/>
    <property type="match status" value="4"/>
</dbReference>
<keyword evidence="9" id="KW-0408">Iron</keyword>
<keyword evidence="17" id="KW-1133">Transmembrane helix</keyword>
<dbReference type="GO" id="GO:0008270">
    <property type="term" value="F:zinc ion binding"/>
    <property type="evidence" value="ECO:0007669"/>
    <property type="project" value="UniProtKB-KW"/>
</dbReference>
<keyword evidence="7" id="KW-0223">Dioxygenase</keyword>
<evidence type="ECO:0000256" key="11">
    <source>
        <dbReference type="ARBA" id="ARBA00023163"/>
    </source>
</evidence>
<evidence type="ECO:0000256" key="2">
    <source>
        <dbReference type="ARBA" id="ARBA00022723"/>
    </source>
</evidence>
<gene>
    <name evidence="20" type="ORF">TEA_003068</name>
</gene>
<evidence type="ECO:0000256" key="1">
    <source>
        <dbReference type="ARBA" id="ARBA00009711"/>
    </source>
</evidence>
<feature type="domain" description="C2H2-type" evidence="18">
    <location>
        <begin position="1047"/>
        <end position="1076"/>
    </location>
</feature>
<dbReference type="Proteomes" id="UP000306102">
    <property type="component" value="Unassembled WGS sequence"/>
</dbReference>
<dbReference type="AlphaFoldDB" id="A0A4S4DIR6"/>
<keyword evidence="12" id="KW-0539">Nucleus</keyword>
<dbReference type="GO" id="GO:2000028">
    <property type="term" value="P:regulation of photoperiodism, flowering"/>
    <property type="evidence" value="ECO:0007669"/>
    <property type="project" value="UniProtKB-ARBA"/>
</dbReference>
<sequence>MFINMFLRFNLFLLFIIFLHLWLWVTQFHISRIEKEASAFGICKVIPPLPKPSKKYVISNLNKSFLKCPELGPNTNLAEVCSSSKTDSGNEANDREARAVFTTRHQELGQNARTIKKVVRKQVWQSGQIYTPEQFESKSKTFARSQFGMVKDLSPLDIEALFWKAVSEKPINIVSRSKLCDNAAHSYKQKSSNAANEMEGTAGWKLSNSPWNLQVIARSPGSLTRFMPDDIPGVTSPMAYIVPGDYAFSFEEVIRNQAYGGNIDHLASLTLLGEKTTLLSPEVVVKSGIPCCRWVACSFIFGSSYSCRHLQLMDRIMIPLIQNPGEFVATFPRAYHVGFSHGFNCGEAANFGTSKWLKVAKEAAVRRAAMNYLPMLSHQQLLYLLTMSFVSRVPRSLMPGARKSRLRDCQKEERELSVKKAFLEDILSENNLLTILLGKNSSCHAVLWDLESLPSPSKESERCIATVVTTPREDVCSENKNIETMDDLYFNDADFSCDFEVDSRTLACVACGILGFPFMCVVQPSERVSMSLLQDVGVSKPLRCHSHPVLHDMIEGFISGISNFDFTAERGYKKNHRTRLSRMRAMCFTIKMEHFQVPNLSNLRSSEDLSSVPDLFPPPGDLPVSLEVKFDKGWSATRGFLRPRIICLEHAIQIEEMLRSKGGANFFAHAAVIAEEIGSPFGYNEIPLDNASQEGLNLIDLAIDDEEHDECREDWTSKLSINLRHCVKVRKNSPSEQVHHALALGGLFSDRCPSSNTFNLKWPSRKSWSKQNSYHSVHMKPSESIQMEKDEVWGEESDGIMVRREGELIQYSRRFKSKPGDYATASKIFEHPAKHMHNEVSVTNSGGPDESNASEGQCNIQSDGDVLMKEAPDLVNTMNTDEVLSSLENCSSHDKIELENTGFTMVCPRSTAQNGRKRRIDVELQTEDQLDFNCFIKSPCERLRPRAAKDAKISGIDSNSMFEDKPAVKSVRKSSNDFLSRKNKKKNENVKGSHRCDLEGCLMKFQTKADLLLHKRNQCPHKGCGKKFSSHKYAVIHQRVHDDDRPLKCLWKGCTMTFKWAWARTEHLRVHTGERPYQCKVEGCGLTFRSAMKYSFHYQLQLPPTTSSNQPFPNPLCHLIAPSHPLMPLSQARKGLEVAIGTMEGWMVVAGAVNGLGRVATGQSQWQWPSRGRGGKVKIWLGMAKCPDPSGPRLPLTLIRWVWGWLNRAESDLKKLLKTRLGSGWGRVTRILPYPQI</sequence>
<feature type="domain" description="C2H2-type" evidence="18">
    <location>
        <begin position="1017"/>
        <end position="1046"/>
    </location>
</feature>
<accession>A0A4S4DIR6</accession>
<comment type="catalytic activity">
    <reaction evidence="14">
        <text>N(6),N(6),N(6)-trimethyl-L-lysyl(27)-[histone H3] + 2-oxoglutarate + O2 = N(6),N(6)-dimethyl-L-lysyl(27)-[histone H3] + formaldehyde + succinate + CO2</text>
        <dbReference type="Rhea" id="RHEA:60228"/>
        <dbReference type="Rhea" id="RHEA-COMP:15535"/>
        <dbReference type="Rhea" id="RHEA-COMP:15539"/>
        <dbReference type="ChEBI" id="CHEBI:15379"/>
        <dbReference type="ChEBI" id="CHEBI:16526"/>
        <dbReference type="ChEBI" id="CHEBI:16810"/>
        <dbReference type="ChEBI" id="CHEBI:16842"/>
        <dbReference type="ChEBI" id="CHEBI:30031"/>
        <dbReference type="ChEBI" id="CHEBI:61961"/>
        <dbReference type="ChEBI" id="CHEBI:61976"/>
    </reaction>
    <physiologicalReaction direction="left-to-right" evidence="14">
        <dbReference type="Rhea" id="RHEA:60229"/>
    </physiologicalReaction>
</comment>
<name>A0A4S4DIR6_CAMSN</name>
<keyword evidence="3" id="KW-0677">Repeat</keyword>
<keyword evidence="4 15" id="KW-0863">Zinc-finger</keyword>
<dbReference type="PROSITE" id="PS51184">
    <property type="entry name" value="JMJC"/>
    <property type="match status" value="1"/>
</dbReference>
<feature type="transmembrane region" description="Helical" evidence="17">
    <location>
        <begin position="7"/>
        <end position="25"/>
    </location>
</feature>
<dbReference type="GO" id="GO:0040029">
    <property type="term" value="P:epigenetic regulation of gene expression"/>
    <property type="evidence" value="ECO:0007669"/>
    <property type="project" value="UniProtKB-ARBA"/>
</dbReference>
<keyword evidence="17" id="KW-0472">Membrane</keyword>
<evidence type="ECO:0000256" key="10">
    <source>
        <dbReference type="ARBA" id="ARBA00023015"/>
    </source>
</evidence>
<dbReference type="PANTHER" id="PTHR10694">
    <property type="entry name" value="LYSINE-SPECIFIC DEMETHYLASE"/>
    <property type="match status" value="1"/>
</dbReference>
<keyword evidence="10" id="KW-0805">Transcription regulation</keyword>
<dbReference type="GO" id="GO:0071558">
    <property type="term" value="F:histone H3K27me2/H3K27me3 demethylase activity"/>
    <property type="evidence" value="ECO:0007669"/>
    <property type="project" value="UniProtKB-ARBA"/>
</dbReference>
<dbReference type="InterPro" id="IPR003347">
    <property type="entry name" value="JmjC_dom"/>
</dbReference>
<dbReference type="Gene3D" id="3.30.160.60">
    <property type="entry name" value="Classic Zinc Finger"/>
    <property type="match status" value="1"/>
</dbReference>
<evidence type="ECO:0000256" key="8">
    <source>
        <dbReference type="ARBA" id="ARBA00023002"/>
    </source>
</evidence>
<evidence type="ECO:0000256" key="7">
    <source>
        <dbReference type="ARBA" id="ARBA00022964"/>
    </source>
</evidence>
<dbReference type="GO" id="GO:0034647">
    <property type="term" value="F:histone H3K4me/H3K4me2/H3K4me3 demethylase activity"/>
    <property type="evidence" value="ECO:0007669"/>
    <property type="project" value="TreeGrafter"/>
</dbReference>
<feature type="region of interest" description="Disordered" evidence="16">
    <location>
        <begin position="839"/>
        <end position="858"/>
    </location>
</feature>
<dbReference type="GO" id="GO:0009826">
    <property type="term" value="P:unidimensional cell growth"/>
    <property type="evidence" value="ECO:0007669"/>
    <property type="project" value="UniProtKB-ARBA"/>
</dbReference>
<evidence type="ECO:0000256" key="3">
    <source>
        <dbReference type="ARBA" id="ARBA00022737"/>
    </source>
</evidence>
<comment type="caution">
    <text evidence="20">The sequence shown here is derived from an EMBL/GenBank/DDBJ whole genome shotgun (WGS) entry which is preliminary data.</text>
</comment>
<protein>
    <recommendedName>
        <fullName evidence="22">Lysine-specific demethylase ELF6</fullName>
    </recommendedName>
</protein>
<dbReference type="SUPFAM" id="SSF51197">
    <property type="entry name" value="Clavaminate synthase-like"/>
    <property type="match status" value="1"/>
</dbReference>
<dbReference type="EMBL" id="SDRB02011125">
    <property type="protein sequence ID" value="THG02709.1"/>
    <property type="molecule type" value="Genomic_DNA"/>
</dbReference>
<evidence type="ECO:0000256" key="12">
    <source>
        <dbReference type="ARBA" id="ARBA00023242"/>
    </source>
</evidence>
<evidence type="ECO:0000256" key="5">
    <source>
        <dbReference type="ARBA" id="ARBA00022833"/>
    </source>
</evidence>
<dbReference type="InterPro" id="IPR013087">
    <property type="entry name" value="Znf_C2H2_type"/>
</dbReference>
<feature type="compositionally biased region" description="Polar residues" evidence="16">
    <location>
        <begin position="840"/>
        <end position="858"/>
    </location>
</feature>
<evidence type="ECO:0000256" key="13">
    <source>
        <dbReference type="ARBA" id="ARBA00050682"/>
    </source>
</evidence>
<dbReference type="InterPro" id="IPR036236">
    <property type="entry name" value="Znf_C2H2_sf"/>
</dbReference>
<evidence type="ECO:0000256" key="17">
    <source>
        <dbReference type="SAM" id="Phobius"/>
    </source>
</evidence>
<evidence type="ECO:0000256" key="15">
    <source>
        <dbReference type="PROSITE-ProRule" id="PRU00042"/>
    </source>
</evidence>
<evidence type="ECO:0000256" key="14">
    <source>
        <dbReference type="ARBA" id="ARBA00051751"/>
    </source>
</evidence>